<dbReference type="InterPro" id="IPR017237">
    <property type="entry name" value="RLMG"/>
</dbReference>
<dbReference type="InterPro" id="IPR029063">
    <property type="entry name" value="SAM-dependent_MTases_sf"/>
</dbReference>
<dbReference type="Gene3D" id="3.40.50.150">
    <property type="entry name" value="Vaccinia Virus protein VP39"/>
    <property type="match status" value="2"/>
</dbReference>
<evidence type="ECO:0000256" key="3">
    <source>
        <dbReference type="ARBA" id="ARBA00022603"/>
    </source>
</evidence>
<dbReference type="Pfam" id="PF05175">
    <property type="entry name" value="MTS"/>
    <property type="match status" value="1"/>
</dbReference>
<evidence type="ECO:0000256" key="2">
    <source>
        <dbReference type="ARBA" id="ARBA00022552"/>
    </source>
</evidence>
<comment type="function">
    <text evidence="6">Specifically methylates the guanine in position 1835 (m2G1835) of 23S rRNA.</text>
</comment>
<dbReference type="Pfam" id="PF26049">
    <property type="entry name" value="RLMG_N"/>
    <property type="match status" value="1"/>
</dbReference>
<dbReference type="PROSITE" id="PS00092">
    <property type="entry name" value="N6_MTASE"/>
    <property type="match status" value="1"/>
</dbReference>
<evidence type="ECO:0000313" key="10">
    <source>
        <dbReference type="Proteomes" id="UP000235015"/>
    </source>
</evidence>
<dbReference type="PIRSF" id="PIRSF037565">
    <property type="entry name" value="RRNA_m2G_Mtase_RsmD_prd"/>
    <property type="match status" value="1"/>
</dbReference>
<comment type="subcellular location">
    <subcellularLocation>
        <location evidence="6">Cytoplasm</location>
    </subcellularLocation>
</comment>
<gene>
    <name evidence="6" type="primary">rlmG</name>
    <name evidence="9" type="ORF">C0630_03700</name>
</gene>
<proteinExistence type="inferred from homology"/>
<keyword evidence="2 6" id="KW-0698">rRNA processing</keyword>
<dbReference type="InterPro" id="IPR002052">
    <property type="entry name" value="DNA_methylase_N6_adenine_CS"/>
</dbReference>
<sequence>MQTLDTPAGSFILRRYPLRKQETLRAWDAADEYLLAHLGNEISGRILIINDGFGALSCALARYGPTRQSDSYLADWSARENLKANGLDESGVDFIGSLDEPQGAYDLVLIRVTKTLALLEHELIRLRPHLKPESRVIGCGMSKQIHTSTLQLFERIIGPTTTSLAHKKARLIFAAVGADLEIPASSYPVCYPLEGTDFQLINHANVFSRDQLDIGTRLLLAHIPASDGYRDIIDLGCGNGVVGLMAAQQNPAATLHFVDESAMAVASAQATFAGSGLANPARFSQGDALSGFPPASADLILCNPPFHQGSVVGDEIAWRMFNQARRVLRTGGELRIIGNRHLNYHVKLKRLYCNVRQVAADRKFVVLKSFKAG</sequence>
<accession>A0A2N6D0R3</accession>
<evidence type="ECO:0000259" key="8">
    <source>
        <dbReference type="Pfam" id="PF26049"/>
    </source>
</evidence>
<comment type="caution">
    <text evidence="9">The sequence shown here is derived from an EMBL/GenBank/DDBJ whole genome shotgun (WGS) entry which is preliminary data.</text>
</comment>
<evidence type="ECO:0000256" key="5">
    <source>
        <dbReference type="ARBA" id="ARBA00022691"/>
    </source>
</evidence>
<keyword evidence="1 6" id="KW-0963">Cytoplasm</keyword>
<evidence type="ECO:0000313" key="9">
    <source>
        <dbReference type="EMBL" id="PLX63258.1"/>
    </source>
</evidence>
<dbReference type="GO" id="GO:0052916">
    <property type="term" value="F:23S rRNA (guanine(1835)-N(2))-methyltransferase activity"/>
    <property type="evidence" value="ECO:0007669"/>
    <property type="project" value="UniProtKB-EC"/>
</dbReference>
<dbReference type="RefSeq" id="WP_273437860.1">
    <property type="nucleotide sequence ID" value="NZ_PKUN01000002.1"/>
</dbReference>
<evidence type="ECO:0000256" key="1">
    <source>
        <dbReference type="ARBA" id="ARBA00022490"/>
    </source>
</evidence>
<keyword evidence="4 6" id="KW-0808">Transferase</keyword>
<comment type="similarity">
    <text evidence="6">Belongs to the methyltransferase superfamily. RlmG family.</text>
</comment>
<dbReference type="HAMAP" id="MF_01859">
    <property type="entry name" value="23SrRNA_methyltr_G"/>
    <property type="match status" value="1"/>
</dbReference>
<dbReference type="InterPro" id="IPR007848">
    <property type="entry name" value="Small_mtfrase_dom"/>
</dbReference>
<dbReference type="GO" id="GO:0005737">
    <property type="term" value="C:cytoplasm"/>
    <property type="evidence" value="ECO:0007669"/>
    <property type="project" value="UniProtKB-SubCell"/>
</dbReference>
<protein>
    <recommendedName>
        <fullName evidence="6">Ribosomal RNA large subunit methyltransferase G</fullName>
        <ecNumber evidence="6">2.1.1.174</ecNumber>
    </recommendedName>
    <alternativeName>
        <fullName evidence="6">23S rRNA m2G1835 methyltransferase</fullName>
    </alternativeName>
    <alternativeName>
        <fullName evidence="6">rRNA (guanine-N(2)-)-methyltransferase RlmG</fullName>
    </alternativeName>
</protein>
<evidence type="ECO:0000259" key="7">
    <source>
        <dbReference type="Pfam" id="PF05175"/>
    </source>
</evidence>
<dbReference type="STRING" id="1111735.GCA_000428045_01383"/>
<feature type="domain" description="Methyltransferase small" evidence="7">
    <location>
        <begin position="198"/>
        <end position="368"/>
    </location>
</feature>
<dbReference type="Proteomes" id="UP000235015">
    <property type="component" value="Unassembled WGS sequence"/>
</dbReference>
<dbReference type="InterPro" id="IPR046977">
    <property type="entry name" value="RsmC/RlmG"/>
</dbReference>
<reference evidence="9 10" key="1">
    <citation type="submission" date="2017-11" db="EMBL/GenBank/DDBJ databases">
        <title>Genome-resolved metagenomics identifies genetic mobility, metabolic interactions, and unexpected diversity in perchlorate-reducing communities.</title>
        <authorList>
            <person name="Barnum T.P."/>
            <person name="Figueroa I.A."/>
            <person name="Carlstrom C.I."/>
            <person name="Lucas L.N."/>
            <person name="Engelbrektson A.L."/>
            <person name="Coates J.D."/>
        </authorList>
    </citation>
    <scope>NUCLEOTIDE SEQUENCE [LARGE SCALE GENOMIC DNA]</scope>
    <source>
        <strain evidence="9">BM301</strain>
    </source>
</reference>
<evidence type="ECO:0000256" key="4">
    <source>
        <dbReference type="ARBA" id="ARBA00022679"/>
    </source>
</evidence>
<dbReference type="InterPro" id="IPR058679">
    <property type="entry name" value="RlmG_N"/>
</dbReference>
<dbReference type="EC" id="2.1.1.174" evidence="6"/>
<dbReference type="SUPFAM" id="SSF53335">
    <property type="entry name" value="S-adenosyl-L-methionine-dependent methyltransferases"/>
    <property type="match status" value="2"/>
</dbReference>
<feature type="domain" description="RlmG N-terminal" evidence="8">
    <location>
        <begin position="1"/>
        <end position="175"/>
    </location>
</feature>
<evidence type="ECO:0000256" key="6">
    <source>
        <dbReference type="HAMAP-Rule" id="MF_01859"/>
    </source>
</evidence>
<dbReference type="GO" id="GO:0003676">
    <property type="term" value="F:nucleic acid binding"/>
    <property type="evidence" value="ECO:0007669"/>
    <property type="project" value="InterPro"/>
</dbReference>
<comment type="catalytic activity">
    <reaction evidence="6">
        <text>guanosine(1835) in 23S rRNA + S-adenosyl-L-methionine = N(2)-methylguanosine(1835) in 23S rRNA + S-adenosyl-L-homocysteine + H(+)</text>
        <dbReference type="Rhea" id="RHEA:42744"/>
        <dbReference type="Rhea" id="RHEA-COMP:10217"/>
        <dbReference type="Rhea" id="RHEA-COMP:10218"/>
        <dbReference type="ChEBI" id="CHEBI:15378"/>
        <dbReference type="ChEBI" id="CHEBI:57856"/>
        <dbReference type="ChEBI" id="CHEBI:59789"/>
        <dbReference type="ChEBI" id="CHEBI:74269"/>
        <dbReference type="ChEBI" id="CHEBI:74481"/>
        <dbReference type="EC" id="2.1.1.174"/>
    </reaction>
</comment>
<dbReference type="PANTHER" id="PTHR47816:SF5">
    <property type="entry name" value="RIBOSOMAL RNA LARGE SUBUNIT METHYLTRANSFERASE G"/>
    <property type="match status" value="1"/>
</dbReference>
<dbReference type="EMBL" id="PKUN01000002">
    <property type="protein sequence ID" value="PLX63258.1"/>
    <property type="molecule type" value="Genomic_DNA"/>
</dbReference>
<keyword evidence="5 6" id="KW-0949">S-adenosyl-L-methionine</keyword>
<dbReference type="PANTHER" id="PTHR47816">
    <property type="entry name" value="RIBOSOMAL RNA SMALL SUBUNIT METHYLTRANSFERASE C"/>
    <property type="match status" value="1"/>
</dbReference>
<dbReference type="AlphaFoldDB" id="A0A2N6D0R3"/>
<name>A0A2N6D0R3_9GAMM</name>
<organism evidence="9 10">
    <name type="scientific">Sedimenticola selenatireducens</name>
    <dbReference type="NCBI Taxonomy" id="191960"/>
    <lineage>
        <taxon>Bacteria</taxon>
        <taxon>Pseudomonadati</taxon>
        <taxon>Pseudomonadota</taxon>
        <taxon>Gammaproteobacteria</taxon>
        <taxon>Chromatiales</taxon>
        <taxon>Sedimenticolaceae</taxon>
        <taxon>Sedimenticola</taxon>
    </lineage>
</organism>
<dbReference type="CDD" id="cd02440">
    <property type="entry name" value="AdoMet_MTases"/>
    <property type="match status" value="1"/>
</dbReference>
<keyword evidence="3 6" id="KW-0489">Methyltransferase</keyword>